<evidence type="ECO:0008006" key="3">
    <source>
        <dbReference type="Google" id="ProtNLM"/>
    </source>
</evidence>
<dbReference type="Pfam" id="PF11225">
    <property type="entry name" value="DUF3024"/>
    <property type="match status" value="1"/>
</dbReference>
<dbReference type="OrthoDB" id="1362002at2"/>
<sequence length="115" mass="13260">MAFSEFEIKQIERAAAAFLEVRRPPAGVRHQVDLQVRINEQSIEVIELRPHHSDLSKAVESPTAKAEYVDQGQGWRVYWMPSDLEWHVYEPQPEVQSIEAFFTLVNADENACFFG</sequence>
<dbReference type="AlphaFoldDB" id="A0A1H1WSG1"/>
<gene>
    <name evidence="1" type="ORF">SAMN05216271_3293</name>
</gene>
<evidence type="ECO:0000313" key="2">
    <source>
        <dbReference type="Proteomes" id="UP000243413"/>
    </source>
</evidence>
<dbReference type="EMBL" id="LT629763">
    <property type="protein sequence ID" value="SDS99149.1"/>
    <property type="molecule type" value="Genomic_DNA"/>
</dbReference>
<name>A0A1H1WSG1_9GAMM</name>
<dbReference type="Proteomes" id="UP000243413">
    <property type="component" value="Chromosome I"/>
</dbReference>
<dbReference type="STRING" id="472181.SAMN05216271_3293"/>
<organism evidence="1 2">
    <name type="scientific">Halopseudomonas sabulinigri</name>
    <dbReference type="NCBI Taxonomy" id="472181"/>
    <lineage>
        <taxon>Bacteria</taxon>
        <taxon>Pseudomonadati</taxon>
        <taxon>Pseudomonadota</taxon>
        <taxon>Gammaproteobacteria</taxon>
        <taxon>Pseudomonadales</taxon>
        <taxon>Pseudomonadaceae</taxon>
        <taxon>Halopseudomonas</taxon>
    </lineage>
</organism>
<proteinExistence type="predicted"/>
<evidence type="ECO:0000313" key="1">
    <source>
        <dbReference type="EMBL" id="SDS99149.1"/>
    </source>
</evidence>
<dbReference type="InterPro" id="IPR021388">
    <property type="entry name" value="DUF3024"/>
</dbReference>
<dbReference type="RefSeq" id="WP_092287916.1">
    <property type="nucleotide sequence ID" value="NZ_LT629763.1"/>
</dbReference>
<accession>A0A1H1WSG1</accession>
<protein>
    <recommendedName>
        <fullName evidence="3">DUF3024 domain-containing protein</fullName>
    </recommendedName>
</protein>
<reference evidence="2" key="1">
    <citation type="submission" date="2016-10" db="EMBL/GenBank/DDBJ databases">
        <authorList>
            <person name="Varghese N."/>
            <person name="Submissions S."/>
        </authorList>
    </citation>
    <scope>NUCLEOTIDE SEQUENCE [LARGE SCALE GENOMIC DNA]</scope>
    <source>
        <strain evidence="2">JCM 14963</strain>
    </source>
</reference>